<comment type="caution">
    <text evidence="1">The sequence shown here is derived from an EMBL/GenBank/DDBJ whole genome shotgun (WGS) entry which is preliminary data.</text>
</comment>
<protein>
    <recommendedName>
        <fullName evidence="3">Haem-binding uptake Tiki superfamily ChaN domain-containing protein</fullName>
    </recommendedName>
</protein>
<dbReference type="EMBL" id="SEUJ01000069">
    <property type="protein sequence ID" value="KAA1156169.1"/>
    <property type="molecule type" value="Genomic_DNA"/>
</dbReference>
<evidence type="ECO:0000313" key="2">
    <source>
        <dbReference type="Proteomes" id="UP000322915"/>
    </source>
</evidence>
<gene>
    <name evidence="1" type="ORF">EU509_10275</name>
</gene>
<name>A0ABQ6RI25_9GAMM</name>
<accession>A0ABQ6RI25</accession>
<sequence>MNKINMDVNYRTMAGNARLVIIAESSHSPVSYKYEAIKALKQLKAAGFTHFAMEMLPVKIKEKIDFYQRTGKGFDVIKQHFKSKWNWTNASSTGYGELVKAANSLGMKIIPLDMPIEMMDEIDGRCNWEQADTGSCTDSHIERNHMWADILSKSLKLEKGSRIVTFMHRYHAFHAGNKHIGIDSIMLNLKVSRISIIEYIGGVTCNDNGVCKGEADAEKPLRETYFYRKGTYIPSPLPSYTVHIPEKAILRK</sequence>
<organism evidence="1 2">
    <name type="scientific">Pseudoalteromonas fuliginea</name>
    <dbReference type="NCBI Taxonomy" id="1872678"/>
    <lineage>
        <taxon>Bacteria</taxon>
        <taxon>Pseudomonadati</taxon>
        <taxon>Pseudomonadota</taxon>
        <taxon>Gammaproteobacteria</taxon>
        <taxon>Alteromonadales</taxon>
        <taxon>Pseudoalteromonadaceae</taxon>
        <taxon>Pseudoalteromonas</taxon>
    </lineage>
</organism>
<dbReference type="Proteomes" id="UP000322915">
    <property type="component" value="Unassembled WGS sequence"/>
</dbReference>
<keyword evidence="2" id="KW-1185">Reference proteome</keyword>
<reference evidence="1 2" key="1">
    <citation type="submission" date="2019-01" db="EMBL/GenBank/DDBJ databases">
        <title>Genome sequences of marine Pseudoalteromonas species.</title>
        <authorList>
            <person name="Boraston A.B."/>
            <person name="Hehemann J.-H."/>
            <person name="Vickers C.J."/>
            <person name="Salama-Alber O."/>
            <person name="Abe K."/>
            <person name="Hettle A.J."/>
        </authorList>
    </citation>
    <scope>NUCLEOTIDE SEQUENCE [LARGE SCALE GENOMIC DNA]</scope>
    <source>
        <strain evidence="1 2">PS47</strain>
    </source>
</reference>
<evidence type="ECO:0000313" key="1">
    <source>
        <dbReference type="EMBL" id="KAA1156169.1"/>
    </source>
</evidence>
<evidence type="ECO:0008006" key="3">
    <source>
        <dbReference type="Google" id="ProtNLM"/>
    </source>
</evidence>
<dbReference type="RefSeq" id="WP_149605993.1">
    <property type="nucleotide sequence ID" value="NZ_SEUJ01000069.1"/>
</dbReference>
<proteinExistence type="predicted"/>
<dbReference type="Gene3D" id="3.40.50.11550">
    <property type="match status" value="1"/>
</dbReference>
<dbReference type="SUPFAM" id="SSF159501">
    <property type="entry name" value="EreA/ChaN-like"/>
    <property type="match status" value="1"/>
</dbReference>